<evidence type="ECO:0000313" key="2">
    <source>
        <dbReference type="Proteomes" id="UP001589562"/>
    </source>
</evidence>
<dbReference type="EMBL" id="JBHMFE010000008">
    <property type="protein sequence ID" value="MFB9107666.1"/>
    <property type="molecule type" value="Genomic_DNA"/>
</dbReference>
<dbReference type="RefSeq" id="WP_167343423.1">
    <property type="nucleotide sequence ID" value="NZ_CP121112.1"/>
</dbReference>
<sequence length="79" mass="9548">MRYIFITKNTDHNYTLNVIFEKDPSENEIQLLIEITGELDGDLYFQNTNYNYFVSQQGILNDIWKSKEHFYLVYARNED</sequence>
<name>A0ABV5H882_9FLAO</name>
<organism evidence="1 2">
    <name type="scientific">Flavobacterium gyeonganense</name>
    <dbReference type="NCBI Taxonomy" id="1310418"/>
    <lineage>
        <taxon>Bacteria</taxon>
        <taxon>Pseudomonadati</taxon>
        <taxon>Bacteroidota</taxon>
        <taxon>Flavobacteriia</taxon>
        <taxon>Flavobacteriales</taxon>
        <taxon>Flavobacteriaceae</taxon>
        <taxon>Flavobacterium</taxon>
    </lineage>
</organism>
<protein>
    <submittedName>
        <fullName evidence="1">Uncharacterized protein</fullName>
    </submittedName>
</protein>
<reference evidence="1 2" key="1">
    <citation type="submission" date="2024-09" db="EMBL/GenBank/DDBJ databases">
        <authorList>
            <person name="Sun Q."/>
            <person name="Mori K."/>
        </authorList>
    </citation>
    <scope>NUCLEOTIDE SEQUENCE [LARGE SCALE GENOMIC DNA]</scope>
    <source>
        <strain evidence="1 2">CECT 8365</strain>
    </source>
</reference>
<accession>A0ABV5H882</accession>
<comment type="caution">
    <text evidence="1">The sequence shown here is derived from an EMBL/GenBank/DDBJ whole genome shotgun (WGS) entry which is preliminary data.</text>
</comment>
<proteinExistence type="predicted"/>
<evidence type="ECO:0000313" key="1">
    <source>
        <dbReference type="EMBL" id="MFB9107666.1"/>
    </source>
</evidence>
<dbReference type="Proteomes" id="UP001589562">
    <property type="component" value="Unassembled WGS sequence"/>
</dbReference>
<keyword evidence="2" id="KW-1185">Reference proteome</keyword>
<gene>
    <name evidence="1" type="ORF">ACFFVK_03675</name>
</gene>